<dbReference type="Proteomes" id="UP001489004">
    <property type="component" value="Unassembled WGS sequence"/>
</dbReference>
<dbReference type="Pfam" id="PF08545">
    <property type="entry name" value="ACP_syn_III"/>
    <property type="match status" value="1"/>
</dbReference>
<evidence type="ECO:0000256" key="4">
    <source>
        <dbReference type="ARBA" id="ARBA00022679"/>
    </source>
</evidence>
<dbReference type="PANTHER" id="PTHR43091:SF1">
    <property type="entry name" value="BETA-KETOACYL-[ACYL-CARRIER-PROTEIN] SYNTHASE III, CHLOROPLASTIC"/>
    <property type="match status" value="1"/>
</dbReference>
<sequence>MANLAAEDVDMILLATSSPDDLFGSACQVQALIGAKNAVAFDLTAACSGFVLGLTTAANYIRTKTYRNILVIGADALSRYVDWRDRSTCILFGDGCGAVVMSAQEGQCSLLGMNMNSDGTGQKHLKALYCGTGLKALNDSEASSLGSYTNIQMNGQDVFKFAVRAVPAVVDKALEQAGMERSEIDWLLLHQANQRILNAAADRLGISHDKVVSNLEEYGNTSAASIPLALDEAVRGGSIKQGDVVAIAGFGAGLTWASAIVRWG</sequence>
<feature type="domain" description="Beta-ketoacyl-[acyl-carrier-protein] synthase III C-terminal" evidence="8">
    <location>
        <begin position="174"/>
        <end position="263"/>
    </location>
</feature>
<dbReference type="AlphaFoldDB" id="A0AAW1P2G0"/>
<keyword evidence="3" id="KW-0444">Lipid biosynthesis</keyword>
<dbReference type="CDD" id="cd00830">
    <property type="entry name" value="KAS_III"/>
    <property type="match status" value="1"/>
</dbReference>
<dbReference type="InterPro" id="IPR013747">
    <property type="entry name" value="ACP_syn_III_C"/>
</dbReference>
<evidence type="ECO:0000256" key="5">
    <source>
        <dbReference type="ARBA" id="ARBA00022832"/>
    </source>
</evidence>
<evidence type="ECO:0000256" key="3">
    <source>
        <dbReference type="ARBA" id="ARBA00022516"/>
    </source>
</evidence>
<proteinExistence type="inferred from homology"/>
<accession>A0AAW1P2G0</accession>
<comment type="similarity">
    <text evidence="2">Belongs to the thiolase-like superfamily. FabH family.</text>
</comment>
<name>A0AAW1P2G0_9CHLO</name>
<dbReference type="EMBL" id="JALJOR010000019">
    <property type="protein sequence ID" value="KAK9803946.1"/>
    <property type="molecule type" value="Genomic_DNA"/>
</dbReference>
<dbReference type="Gene3D" id="3.40.47.10">
    <property type="match status" value="1"/>
</dbReference>
<comment type="pathway">
    <text evidence="1">Lipid metabolism.</text>
</comment>
<protein>
    <recommendedName>
        <fullName evidence="12">Beta-ketoacyl-[acyl-carrier-protein] synthase III</fullName>
    </recommendedName>
</protein>
<dbReference type="GO" id="GO:0006633">
    <property type="term" value="P:fatty acid biosynthetic process"/>
    <property type="evidence" value="ECO:0007669"/>
    <property type="project" value="UniProtKB-KW"/>
</dbReference>
<keyword evidence="4" id="KW-0808">Transferase</keyword>
<evidence type="ECO:0000256" key="2">
    <source>
        <dbReference type="ARBA" id="ARBA00008642"/>
    </source>
</evidence>
<evidence type="ECO:0000259" key="9">
    <source>
        <dbReference type="Pfam" id="PF08545"/>
    </source>
</evidence>
<dbReference type="InterPro" id="IPR013751">
    <property type="entry name" value="ACP_syn_III_N"/>
</dbReference>
<evidence type="ECO:0000256" key="6">
    <source>
        <dbReference type="ARBA" id="ARBA00023098"/>
    </source>
</evidence>
<evidence type="ECO:0000313" key="11">
    <source>
        <dbReference type="Proteomes" id="UP001489004"/>
    </source>
</evidence>
<comment type="caution">
    <text evidence="10">The sequence shown here is derived from an EMBL/GenBank/DDBJ whole genome shotgun (WGS) entry which is preliminary data.</text>
</comment>
<evidence type="ECO:0000256" key="1">
    <source>
        <dbReference type="ARBA" id="ARBA00005189"/>
    </source>
</evidence>
<keyword evidence="11" id="KW-1185">Reference proteome</keyword>
<organism evidence="10 11">
    <name type="scientific">[Myrmecia] bisecta</name>
    <dbReference type="NCBI Taxonomy" id="41462"/>
    <lineage>
        <taxon>Eukaryota</taxon>
        <taxon>Viridiplantae</taxon>
        <taxon>Chlorophyta</taxon>
        <taxon>core chlorophytes</taxon>
        <taxon>Trebouxiophyceae</taxon>
        <taxon>Trebouxiales</taxon>
        <taxon>Trebouxiaceae</taxon>
        <taxon>Myrmecia</taxon>
    </lineage>
</organism>
<reference evidence="10 11" key="1">
    <citation type="journal article" date="2024" name="Nat. Commun.">
        <title>Phylogenomics reveals the evolutionary origins of lichenization in chlorophyte algae.</title>
        <authorList>
            <person name="Puginier C."/>
            <person name="Libourel C."/>
            <person name="Otte J."/>
            <person name="Skaloud P."/>
            <person name="Haon M."/>
            <person name="Grisel S."/>
            <person name="Petersen M."/>
            <person name="Berrin J.G."/>
            <person name="Delaux P.M."/>
            <person name="Dal Grande F."/>
            <person name="Keller J."/>
        </authorList>
    </citation>
    <scope>NUCLEOTIDE SEQUENCE [LARGE SCALE GENOMIC DNA]</scope>
    <source>
        <strain evidence="10 11">SAG 2043</strain>
    </source>
</reference>
<keyword evidence="5" id="KW-0276">Fatty acid metabolism</keyword>
<dbReference type="PANTHER" id="PTHR43091">
    <property type="entry name" value="3-OXOACYL-[ACYL-CARRIER-PROTEIN] SYNTHASE"/>
    <property type="match status" value="1"/>
</dbReference>
<evidence type="ECO:0008006" key="12">
    <source>
        <dbReference type="Google" id="ProtNLM"/>
    </source>
</evidence>
<dbReference type="Pfam" id="PF08541">
    <property type="entry name" value="ACP_syn_III_C"/>
    <property type="match status" value="1"/>
</dbReference>
<keyword evidence="6" id="KW-0443">Lipid metabolism</keyword>
<dbReference type="GO" id="GO:0004315">
    <property type="term" value="F:3-oxoacyl-[acyl-carrier-protein] synthase activity"/>
    <property type="evidence" value="ECO:0007669"/>
    <property type="project" value="InterPro"/>
</dbReference>
<evidence type="ECO:0000256" key="7">
    <source>
        <dbReference type="ARBA" id="ARBA00023160"/>
    </source>
</evidence>
<evidence type="ECO:0000313" key="10">
    <source>
        <dbReference type="EMBL" id="KAK9803946.1"/>
    </source>
</evidence>
<gene>
    <name evidence="10" type="ORF">WJX72_007386</name>
</gene>
<evidence type="ECO:0000259" key="8">
    <source>
        <dbReference type="Pfam" id="PF08541"/>
    </source>
</evidence>
<dbReference type="SUPFAM" id="SSF53901">
    <property type="entry name" value="Thiolase-like"/>
    <property type="match status" value="1"/>
</dbReference>
<feature type="domain" description="Beta-ketoacyl-[acyl-carrier-protein] synthase III N-terminal" evidence="9">
    <location>
        <begin position="41"/>
        <end position="119"/>
    </location>
</feature>
<keyword evidence="7" id="KW-0275">Fatty acid biosynthesis</keyword>
<dbReference type="InterPro" id="IPR016039">
    <property type="entry name" value="Thiolase-like"/>
</dbReference>
<dbReference type="NCBIfam" id="NF006829">
    <property type="entry name" value="PRK09352.1"/>
    <property type="match status" value="1"/>
</dbReference>